<evidence type="ECO:0000313" key="1">
    <source>
        <dbReference type="EMBL" id="KAG8177362.1"/>
    </source>
</evidence>
<name>A0AAV6U0P7_9ARAC</name>
<dbReference type="EMBL" id="JAFNEN010000784">
    <property type="protein sequence ID" value="KAG8177362.1"/>
    <property type="molecule type" value="Genomic_DNA"/>
</dbReference>
<sequence>MEYVGVTPNSWWQASFHDEDFGGSFLPLRCPLCHCSSPSSLPLLWISSCSLRILLWILRSGPLLSIHGCLRTAMVQTLGGHFNNQESYRAQFYCQFSTMPPSKSFHCNSSSFFIGVLSNSWPLPSASM</sequence>
<keyword evidence="2" id="KW-1185">Reference proteome</keyword>
<reference evidence="1 2" key="1">
    <citation type="journal article" date="2022" name="Nat. Ecol. Evol.">
        <title>A masculinizing supergene underlies an exaggerated male reproductive morph in a spider.</title>
        <authorList>
            <person name="Hendrickx F."/>
            <person name="De Corte Z."/>
            <person name="Sonet G."/>
            <person name="Van Belleghem S.M."/>
            <person name="Kostlbacher S."/>
            <person name="Vangestel C."/>
        </authorList>
    </citation>
    <scope>NUCLEOTIDE SEQUENCE [LARGE SCALE GENOMIC DNA]</scope>
    <source>
        <strain evidence="1">W744_W776</strain>
    </source>
</reference>
<dbReference type="AlphaFoldDB" id="A0AAV6U0P7"/>
<gene>
    <name evidence="1" type="ORF">JTE90_003624</name>
</gene>
<accession>A0AAV6U0P7</accession>
<dbReference type="Proteomes" id="UP000827092">
    <property type="component" value="Unassembled WGS sequence"/>
</dbReference>
<comment type="caution">
    <text evidence="1">The sequence shown here is derived from an EMBL/GenBank/DDBJ whole genome shotgun (WGS) entry which is preliminary data.</text>
</comment>
<protein>
    <submittedName>
        <fullName evidence="1">Uncharacterized protein</fullName>
    </submittedName>
</protein>
<proteinExistence type="predicted"/>
<organism evidence="1 2">
    <name type="scientific">Oedothorax gibbosus</name>
    <dbReference type="NCBI Taxonomy" id="931172"/>
    <lineage>
        <taxon>Eukaryota</taxon>
        <taxon>Metazoa</taxon>
        <taxon>Ecdysozoa</taxon>
        <taxon>Arthropoda</taxon>
        <taxon>Chelicerata</taxon>
        <taxon>Arachnida</taxon>
        <taxon>Araneae</taxon>
        <taxon>Araneomorphae</taxon>
        <taxon>Entelegynae</taxon>
        <taxon>Araneoidea</taxon>
        <taxon>Linyphiidae</taxon>
        <taxon>Erigoninae</taxon>
        <taxon>Oedothorax</taxon>
    </lineage>
</organism>
<evidence type="ECO:0000313" key="2">
    <source>
        <dbReference type="Proteomes" id="UP000827092"/>
    </source>
</evidence>